<dbReference type="Proteomes" id="UP000031668">
    <property type="component" value="Unassembled WGS sequence"/>
</dbReference>
<evidence type="ECO:0000313" key="3">
    <source>
        <dbReference type="Proteomes" id="UP000031668"/>
    </source>
</evidence>
<dbReference type="AlphaFoldDB" id="A0A0C2MJB7"/>
<evidence type="ECO:0000313" key="2">
    <source>
        <dbReference type="EMBL" id="KII61711.1"/>
    </source>
</evidence>
<organism evidence="2 3">
    <name type="scientific">Thelohanellus kitauei</name>
    <name type="common">Myxosporean</name>
    <dbReference type="NCBI Taxonomy" id="669202"/>
    <lineage>
        <taxon>Eukaryota</taxon>
        <taxon>Metazoa</taxon>
        <taxon>Cnidaria</taxon>
        <taxon>Myxozoa</taxon>
        <taxon>Myxosporea</taxon>
        <taxon>Bivalvulida</taxon>
        <taxon>Platysporina</taxon>
        <taxon>Myxobolidae</taxon>
        <taxon>Thelohanellus</taxon>
    </lineage>
</organism>
<accession>A0A0C2MJB7</accession>
<comment type="caution">
    <text evidence="2">The sequence shown here is derived from an EMBL/GenBank/DDBJ whole genome shotgun (WGS) entry which is preliminary data.</text>
</comment>
<dbReference type="EMBL" id="JWZT01005274">
    <property type="protein sequence ID" value="KII61711.1"/>
    <property type="molecule type" value="Genomic_DNA"/>
</dbReference>
<gene>
    <name evidence="2" type="ORF">RF11_13637</name>
</gene>
<evidence type="ECO:0000256" key="1">
    <source>
        <dbReference type="SAM" id="MobiDB-lite"/>
    </source>
</evidence>
<feature type="compositionally biased region" description="Basic and acidic residues" evidence="1">
    <location>
        <begin position="1"/>
        <end position="17"/>
    </location>
</feature>
<keyword evidence="3" id="KW-1185">Reference proteome</keyword>
<protein>
    <submittedName>
        <fullName evidence="2">Uncharacterized protein</fullName>
    </submittedName>
</protein>
<sequence length="125" mass="13953">MYPYSKVERGRKQDLSRRSSGYKIPDDRKAAQGLLLTARPPGLALYGVWIHVPRPLLPGSNRPAPTARLAPRLRRSRANLVVVTDPRLVFSLVLPYVKTIAFAVYVNSAQKCTGAGLYTFNDRCQ</sequence>
<name>A0A0C2MJB7_THEKT</name>
<reference evidence="2 3" key="1">
    <citation type="journal article" date="2014" name="Genome Biol. Evol.">
        <title>The genome of the myxosporean Thelohanellus kitauei shows adaptations to nutrient acquisition within its fish host.</title>
        <authorList>
            <person name="Yang Y."/>
            <person name="Xiong J."/>
            <person name="Zhou Z."/>
            <person name="Huo F."/>
            <person name="Miao W."/>
            <person name="Ran C."/>
            <person name="Liu Y."/>
            <person name="Zhang J."/>
            <person name="Feng J."/>
            <person name="Wang M."/>
            <person name="Wang M."/>
            <person name="Wang L."/>
            <person name="Yao B."/>
        </authorList>
    </citation>
    <scope>NUCLEOTIDE SEQUENCE [LARGE SCALE GENOMIC DNA]</scope>
    <source>
        <strain evidence="2">Wuqing</strain>
    </source>
</reference>
<feature type="region of interest" description="Disordered" evidence="1">
    <location>
        <begin position="1"/>
        <end position="24"/>
    </location>
</feature>
<proteinExistence type="predicted"/>